<dbReference type="Proteomes" id="UP001424741">
    <property type="component" value="Unassembled WGS sequence"/>
</dbReference>
<dbReference type="InterPro" id="IPR011041">
    <property type="entry name" value="Quinoprot_gluc/sorb_DH_b-prop"/>
</dbReference>
<name>A0ABP9UYW9_9BACT</name>
<dbReference type="InterPro" id="IPR008979">
    <property type="entry name" value="Galactose-bd-like_sf"/>
</dbReference>
<evidence type="ECO:0000313" key="7">
    <source>
        <dbReference type="EMBL" id="GAA5494237.1"/>
    </source>
</evidence>
<evidence type="ECO:0000256" key="3">
    <source>
        <dbReference type="ARBA" id="ARBA00023004"/>
    </source>
</evidence>
<feature type="chain" id="PRO_5045516957" description="Cytochrome c domain-containing protein" evidence="5">
    <location>
        <begin position="25"/>
        <end position="997"/>
    </location>
</feature>
<keyword evidence="8" id="KW-1185">Reference proteome</keyword>
<dbReference type="Gene3D" id="1.10.760.10">
    <property type="entry name" value="Cytochrome c-like domain"/>
    <property type="match status" value="1"/>
</dbReference>
<dbReference type="InterPro" id="IPR013427">
    <property type="entry name" value="Haem-bd_dom_put"/>
</dbReference>
<dbReference type="InterPro" id="IPR004155">
    <property type="entry name" value="PBS_lyase_HEAT"/>
</dbReference>
<dbReference type="Pfam" id="PF00034">
    <property type="entry name" value="Cytochrom_C"/>
    <property type="match status" value="1"/>
</dbReference>
<evidence type="ECO:0000259" key="6">
    <source>
        <dbReference type="PROSITE" id="PS51007"/>
    </source>
</evidence>
<dbReference type="EMBL" id="BAABRL010000001">
    <property type="protein sequence ID" value="GAA5494237.1"/>
    <property type="molecule type" value="Genomic_DNA"/>
</dbReference>
<comment type="caution">
    <text evidence="7">The sequence shown here is derived from an EMBL/GenBank/DDBJ whole genome shotgun (WGS) entry which is preliminary data.</text>
</comment>
<dbReference type="InterPro" id="IPR009056">
    <property type="entry name" value="Cyt_c-like_dom"/>
</dbReference>
<keyword evidence="5" id="KW-0732">Signal</keyword>
<feature type="signal peptide" evidence="5">
    <location>
        <begin position="1"/>
        <end position="24"/>
    </location>
</feature>
<organism evidence="7 8">
    <name type="scientific">Rubritalea halochordaticola</name>
    <dbReference type="NCBI Taxonomy" id="714537"/>
    <lineage>
        <taxon>Bacteria</taxon>
        <taxon>Pseudomonadati</taxon>
        <taxon>Verrucomicrobiota</taxon>
        <taxon>Verrucomicrobiia</taxon>
        <taxon>Verrucomicrobiales</taxon>
        <taxon>Rubritaleaceae</taxon>
        <taxon>Rubritalea</taxon>
    </lineage>
</organism>
<feature type="domain" description="Cytochrome c" evidence="6">
    <location>
        <begin position="864"/>
        <end position="997"/>
    </location>
</feature>
<dbReference type="Gene3D" id="1.25.10.10">
    <property type="entry name" value="Leucine-rich Repeat Variant"/>
    <property type="match status" value="1"/>
</dbReference>
<keyword evidence="2 4" id="KW-0479">Metal-binding</keyword>
<keyword evidence="1 4" id="KW-0349">Heme</keyword>
<dbReference type="SMART" id="SM00567">
    <property type="entry name" value="EZ_HEAT"/>
    <property type="match status" value="2"/>
</dbReference>
<dbReference type="InterPro" id="IPR011042">
    <property type="entry name" value="6-blade_b-propeller_TolB-like"/>
</dbReference>
<dbReference type="SUPFAM" id="SSF46626">
    <property type="entry name" value="Cytochrome c"/>
    <property type="match status" value="1"/>
</dbReference>
<dbReference type="InterPro" id="IPR011989">
    <property type="entry name" value="ARM-like"/>
</dbReference>
<accession>A0ABP9UYW9</accession>
<dbReference type="RefSeq" id="WP_346187241.1">
    <property type="nucleotide sequence ID" value="NZ_BAABRL010000001.1"/>
</dbReference>
<evidence type="ECO:0000256" key="1">
    <source>
        <dbReference type="ARBA" id="ARBA00022617"/>
    </source>
</evidence>
<dbReference type="SUPFAM" id="SSF48371">
    <property type="entry name" value="ARM repeat"/>
    <property type="match status" value="1"/>
</dbReference>
<evidence type="ECO:0000256" key="2">
    <source>
        <dbReference type="ARBA" id="ARBA00022723"/>
    </source>
</evidence>
<dbReference type="SUPFAM" id="SSF49785">
    <property type="entry name" value="Galactose-binding domain-like"/>
    <property type="match status" value="2"/>
</dbReference>
<dbReference type="SMART" id="SM00776">
    <property type="entry name" value="NPCBM"/>
    <property type="match status" value="1"/>
</dbReference>
<evidence type="ECO:0000256" key="4">
    <source>
        <dbReference type="PROSITE-ProRule" id="PRU00433"/>
    </source>
</evidence>
<dbReference type="Pfam" id="PF23500">
    <property type="entry name" value="DUF7133"/>
    <property type="match status" value="1"/>
</dbReference>
<dbReference type="PANTHER" id="PTHR33546">
    <property type="entry name" value="LARGE, MULTIFUNCTIONAL SECRETED PROTEIN-RELATED"/>
    <property type="match status" value="1"/>
</dbReference>
<dbReference type="Pfam" id="PF13646">
    <property type="entry name" value="HEAT_2"/>
    <property type="match status" value="1"/>
</dbReference>
<gene>
    <name evidence="7" type="ORF">Rhal01_00396</name>
</gene>
<keyword evidence="3 4" id="KW-0408">Iron</keyword>
<dbReference type="InterPro" id="IPR055557">
    <property type="entry name" value="DUF7133"/>
</dbReference>
<dbReference type="InterPro" id="IPR036909">
    <property type="entry name" value="Cyt_c-like_dom_sf"/>
</dbReference>
<dbReference type="Gene3D" id="2.120.10.30">
    <property type="entry name" value="TolB, C-terminal domain"/>
    <property type="match status" value="1"/>
</dbReference>
<dbReference type="InterPro" id="IPR016024">
    <property type="entry name" value="ARM-type_fold"/>
</dbReference>
<evidence type="ECO:0000313" key="8">
    <source>
        <dbReference type="Proteomes" id="UP001424741"/>
    </source>
</evidence>
<protein>
    <recommendedName>
        <fullName evidence="6">Cytochrome c domain-containing protein</fullName>
    </recommendedName>
</protein>
<reference evidence="7 8" key="1">
    <citation type="submission" date="2024-02" db="EMBL/GenBank/DDBJ databases">
        <title>Rubritalea halochordaticola NBRC 107102.</title>
        <authorList>
            <person name="Ichikawa N."/>
            <person name="Katano-Makiyama Y."/>
            <person name="Hidaka K."/>
        </authorList>
    </citation>
    <scope>NUCLEOTIDE SEQUENCE [LARGE SCALE GENOMIC DNA]</scope>
    <source>
        <strain evidence="7 8">NBRC 107102</strain>
    </source>
</reference>
<proteinExistence type="predicted"/>
<dbReference type="Pfam" id="PF08305">
    <property type="entry name" value="NPCBM"/>
    <property type="match status" value="2"/>
</dbReference>
<dbReference type="InterPro" id="IPR038637">
    <property type="entry name" value="NPCBM_sf"/>
</dbReference>
<sequence length="997" mass="107491">MSKLKTRIISTALALTATSATSIANPSDLKVTEFAGSDVAPSPACLSVAANGDVYVGVDLLGSLGKGSGKGRIVKLVDTDNDGKADKHTVFAKVDNPRGLISMGDKLYVLHTVIPDGQKLTGMHLSVLTDADHDGVADGEPKRLIENISVPKHNQDRGADHTTNGIRMGIDGWIYIAVGDFGFVDAVGTDGKKLTMLGGGILRVRPDGSNMEVYTHGLRNIYDVAIDPFMNMYTRGNTNDGGGWNVRFIHQIQSGEYGYPVLFKNFTSEIIPALADLGGGSGTGALFMDEPTWPDKYNKVPMMADWGRNEIYIHRLTQDGPSFTQKQEDFINTSQPADVDVDGSGRMFIAAWAGAGYKGNPKRGYIQLVTPQDWQYKAFPELSKLSDEALVKGLRSDSATTRLNVQQELIKRDSKKAAGEIIAIAQDTEASKESRVAAIFTYKQLLGKDANKALLDLAEDTDVQEWAIRALADRLDQVADLPLEPFYEALKSSNPRVQVAAAVALGRIGKKEAAPALLAVAKPPASEKDDEGTKTATAFFTSEKVTGKKVIDIDIDITRTKQLCLIVEDGGDGNGGDHAAWIEPTLITESGKKVPLNKLKWKSATQGWGKTLKGKDTTGKPLQLVDGTKVKDGIGTHSKSVITYKIPPQYVRFQAKAGLSSGANESASVKFALSATPPSGSGSPEGPHATPNSPVILPHVAVHALVNLGAKEDCLDAIDSESQDGALWALHLMHDETVVNALISKFKGSSDAKLKNKILRTLARLYTKEAPYDGSWWWKTQPDTRGPYYVPVTWEASPQIEELFRTEWESATPDHKGYLTFLANKYRMNLQGIGKVEDKVASKEKKIGDMSIEDVMLGLDKAKGNVAKGKKLMSSQACIACHSISANDRKLGPDLNAIGGHLDREAIAEAILKPDATIADAWVDVVKTDGSSMQGTLVSKDDKELVVRNIAGISTTVPMSEVKSVGKSASTIMGPHLLDALTMKEFADVIEYLHSLK</sequence>
<dbReference type="Gene3D" id="2.60.120.1060">
    <property type="entry name" value="NPCBM/NEW2 domain"/>
    <property type="match status" value="2"/>
</dbReference>
<dbReference type="NCBIfam" id="TIGR02603">
    <property type="entry name" value="CxxCH_TIGR02603"/>
    <property type="match status" value="1"/>
</dbReference>
<dbReference type="PANTHER" id="PTHR33546:SF1">
    <property type="entry name" value="LARGE, MULTIFUNCTIONAL SECRETED PROTEIN"/>
    <property type="match status" value="1"/>
</dbReference>
<dbReference type="SUPFAM" id="SSF50952">
    <property type="entry name" value="Soluble quinoprotein glucose dehydrogenase"/>
    <property type="match status" value="1"/>
</dbReference>
<dbReference type="PROSITE" id="PS51007">
    <property type="entry name" value="CYTC"/>
    <property type="match status" value="1"/>
</dbReference>
<evidence type="ECO:0000256" key="5">
    <source>
        <dbReference type="SAM" id="SignalP"/>
    </source>
</evidence>
<dbReference type="InterPro" id="IPR013222">
    <property type="entry name" value="Glyco_hyd_98_carb-bd"/>
</dbReference>